<evidence type="ECO:0000256" key="2">
    <source>
        <dbReference type="ARBA" id="ARBA00022737"/>
    </source>
</evidence>
<feature type="region of interest" description="Disordered" evidence="4">
    <location>
        <begin position="253"/>
        <end position="300"/>
    </location>
</feature>
<feature type="compositionally biased region" description="Gly residues" evidence="4">
    <location>
        <begin position="493"/>
        <end position="507"/>
    </location>
</feature>
<keyword evidence="8" id="KW-1185">Reference proteome</keyword>
<evidence type="ECO:0000256" key="6">
    <source>
        <dbReference type="SAM" id="SignalP"/>
    </source>
</evidence>
<evidence type="ECO:0000313" key="9">
    <source>
        <dbReference type="WBParaSite" id="MBELARI_LOCUS10068"/>
    </source>
</evidence>
<feature type="compositionally biased region" description="Pro residues" evidence="4">
    <location>
        <begin position="583"/>
        <end position="593"/>
    </location>
</feature>
<comment type="subunit">
    <text evidence="1">Collagen polypeptide chains are complexed within the cuticle by disulfide bonds and other types of covalent cross-links.</text>
</comment>
<dbReference type="InterPro" id="IPR055119">
    <property type="entry name" value="Mig18_Fn1"/>
</dbReference>
<feature type="compositionally biased region" description="Low complexity" evidence="4">
    <location>
        <begin position="572"/>
        <end position="582"/>
    </location>
</feature>
<keyword evidence="5" id="KW-0812">Transmembrane</keyword>
<dbReference type="SMART" id="SM01088">
    <property type="entry name" value="Col_cuticle_N"/>
    <property type="match status" value="1"/>
</dbReference>
<evidence type="ECO:0000256" key="1">
    <source>
        <dbReference type="ARBA" id="ARBA00011518"/>
    </source>
</evidence>
<evidence type="ECO:0000313" key="8">
    <source>
        <dbReference type="Proteomes" id="UP000887575"/>
    </source>
</evidence>
<feature type="region of interest" description="Disordered" evidence="4">
    <location>
        <begin position="477"/>
        <end position="670"/>
    </location>
</feature>
<keyword evidence="5" id="KW-1133">Transmembrane helix</keyword>
<feature type="signal peptide" evidence="6">
    <location>
        <begin position="1"/>
        <end position="15"/>
    </location>
</feature>
<dbReference type="GO" id="GO:0042302">
    <property type="term" value="F:structural constituent of cuticle"/>
    <property type="evidence" value="ECO:0007669"/>
    <property type="project" value="InterPro"/>
</dbReference>
<proteinExistence type="predicted"/>
<feature type="chain" id="PRO_5042295938" description="Nematode cuticle collagen N-terminal domain-containing protein" evidence="6">
    <location>
        <begin position="16"/>
        <end position="688"/>
    </location>
</feature>
<feature type="compositionally biased region" description="Low complexity" evidence="4">
    <location>
        <begin position="532"/>
        <end position="543"/>
    </location>
</feature>
<protein>
    <recommendedName>
        <fullName evidence="7">Nematode cuticle collagen N-terminal domain-containing protein</fullName>
    </recommendedName>
</protein>
<keyword evidence="3" id="KW-1015">Disulfide bond</keyword>
<keyword evidence="6" id="KW-0732">Signal</keyword>
<dbReference type="PROSITE" id="PS51257">
    <property type="entry name" value="PROKAR_LIPOPROTEIN"/>
    <property type="match status" value="1"/>
</dbReference>
<feature type="transmembrane region" description="Helical" evidence="5">
    <location>
        <begin position="422"/>
        <end position="446"/>
    </location>
</feature>
<organism evidence="8 9">
    <name type="scientific">Mesorhabditis belari</name>
    <dbReference type="NCBI Taxonomy" id="2138241"/>
    <lineage>
        <taxon>Eukaryota</taxon>
        <taxon>Metazoa</taxon>
        <taxon>Ecdysozoa</taxon>
        <taxon>Nematoda</taxon>
        <taxon>Chromadorea</taxon>
        <taxon>Rhabditida</taxon>
        <taxon>Rhabditina</taxon>
        <taxon>Rhabditomorpha</taxon>
        <taxon>Rhabditoidea</taxon>
        <taxon>Rhabditidae</taxon>
        <taxon>Mesorhabditinae</taxon>
        <taxon>Mesorhabditis</taxon>
    </lineage>
</organism>
<name>A0AAF3E820_9BILA</name>
<keyword evidence="2" id="KW-0677">Repeat</keyword>
<sequence length="688" mass="73462">MKFLFFFTFISIVFGCKFEGLQRGNEETWVVRKSFVMKCFINKDSSWRTEVIGCQSPLGVEIPPEGFVKENGMKYSCLRGVNGHLSYHSEMDPITFCDGHQLGDTWIVNKNFNRSCTTKGSFILNCMTDSGTRIELNGQLTEQGTVYKCTQDATGAIFLHRAPSSNAPKHHPFKAFLFKETSMQPTTTTMPASTTEVTTTEVTTTAVTTDPELTTFDPSDPAEAIFTQAPATEAETTPMADEQPTLFPQVTQIHPTEPGPAPPVSLPVFDSNDLSSMPHPPSIRPNKPEDEGPAAPPASPQELLVSPAEILHEQAFSTETVQPVTSQPIHIVHPPSIKPPRGFMRLHNNDVQCAEDGVVREAEETWIADEKFRKECTSQGAIIVLECLIDEDTTMPVNSDLRIGDRIHRCWRQNQQVFYERGALWVAITASTVTLVGCLAFAGYMFNDINDWKATSESDLREFKLAANEAWSEMYGAVPVGEDGHPGQSGQPGQAGHGQQSTGGGGCQTCPAGPPGPRGRPGPAGPGGPDGHPGQPGSRSYGGPRPGPPGPPGDAGRPGQPGHPGGPGQAGQPGKRYVSQPGHPGPRGPPGPSGGPGQPGRAQPGQRGPPGPAGQAGHPGQPGGDGQPGGPGSDGQPGKDAAYCPCPPRSGQVQSPPPTSSGYRRNRKVVKKVRKVLRHRARARFHAQ</sequence>
<dbReference type="Proteomes" id="UP000887575">
    <property type="component" value="Unassembled WGS sequence"/>
</dbReference>
<reference evidence="9" key="1">
    <citation type="submission" date="2024-02" db="UniProtKB">
        <authorList>
            <consortium name="WormBaseParasite"/>
        </authorList>
    </citation>
    <scope>IDENTIFICATION</scope>
</reference>
<evidence type="ECO:0000256" key="3">
    <source>
        <dbReference type="ARBA" id="ARBA00023157"/>
    </source>
</evidence>
<keyword evidence="5" id="KW-0472">Membrane</keyword>
<feature type="domain" description="Nematode cuticle collagen N-terminal" evidence="7">
    <location>
        <begin position="422"/>
        <end position="474"/>
    </location>
</feature>
<feature type="compositionally biased region" description="Gly residues" evidence="4">
    <location>
        <begin position="620"/>
        <end position="635"/>
    </location>
</feature>
<evidence type="ECO:0000256" key="4">
    <source>
        <dbReference type="SAM" id="MobiDB-lite"/>
    </source>
</evidence>
<evidence type="ECO:0000259" key="7">
    <source>
        <dbReference type="SMART" id="SM01088"/>
    </source>
</evidence>
<feature type="compositionally biased region" description="Pro residues" evidence="4">
    <location>
        <begin position="512"/>
        <end position="526"/>
    </location>
</feature>
<dbReference type="PANTHER" id="PTHR24637:SF236">
    <property type="entry name" value="NEMATODE CUTICLE COLLAGEN N-TERMINAL DOMAIN-CONTAINING PROTEIN"/>
    <property type="match status" value="1"/>
</dbReference>
<dbReference type="AlphaFoldDB" id="A0AAF3E820"/>
<evidence type="ECO:0000256" key="5">
    <source>
        <dbReference type="SAM" id="Phobius"/>
    </source>
</evidence>
<dbReference type="Pfam" id="PF01484">
    <property type="entry name" value="Col_cuticle_N"/>
    <property type="match status" value="1"/>
</dbReference>
<dbReference type="Pfam" id="PF23003">
    <property type="entry name" value="Fn1_2"/>
    <property type="match status" value="2"/>
</dbReference>
<dbReference type="WBParaSite" id="MBELARI_LOCUS10068">
    <property type="protein sequence ID" value="MBELARI_LOCUS10068"/>
    <property type="gene ID" value="MBELARI_LOCUS10068"/>
</dbReference>
<dbReference type="PANTHER" id="PTHR24637">
    <property type="entry name" value="COLLAGEN"/>
    <property type="match status" value="1"/>
</dbReference>
<feature type="compositionally biased region" description="Gly residues" evidence="4">
    <location>
        <begin position="562"/>
        <end position="571"/>
    </location>
</feature>
<dbReference type="InterPro" id="IPR002486">
    <property type="entry name" value="Col_cuticle_N"/>
</dbReference>
<accession>A0AAF3E820</accession>